<keyword evidence="2" id="KW-1185">Reference proteome</keyword>
<protein>
    <submittedName>
        <fullName evidence="1">Uncharacterized protein</fullName>
    </submittedName>
</protein>
<accession>A0A4R9AZJ0</accession>
<evidence type="ECO:0000313" key="1">
    <source>
        <dbReference type="EMBL" id="TFD73134.1"/>
    </source>
</evidence>
<organism evidence="1 2">
    <name type="scientific">Cryobacterium gelidum</name>
    <dbReference type="NCBI Taxonomy" id="1259164"/>
    <lineage>
        <taxon>Bacteria</taxon>
        <taxon>Bacillati</taxon>
        <taxon>Actinomycetota</taxon>
        <taxon>Actinomycetes</taxon>
        <taxon>Micrococcales</taxon>
        <taxon>Microbacteriaceae</taxon>
        <taxon>Cryobacterium</taxon>
    </lineage>
</organism>
<dbReference type="AlphaFoldDB" id="A0A4R9AZJ0"/>
<sequence length="185" mass="20427">MVIIPTTREAVRSVWEQEAPDYSGITDTKTAGRVLTGLVRAALDILAYRRLSEQPDAIHMVSGDKRSYLRFASAAEYSADYAVLLSHILAANAEEAKTLGDLTGTPPPWQSLRIVVLSLDQDCAVNRLDLDPESRGGVSWYGTIDTDLFNEIALGFALFVTHLVANVFDDDDGRDTFDESFEWVV</sequence>
<dbReference type="EMBL" id="SOHL01000005">
    <property type="protein sequence ID" value="TFD73134.1"/>
    <property type="molecule type" value="Genomic_DNA"/>
</dbReference>
<comment type="caution">
    <text evidence="1">The sequence shown here is derived from an EMBL/GenBank/DDBJ whole genome shotgun (WGS) entry which is preliminary data.</text>
</comment>
<proteinExistence type="predicted"/>
<name>A0A4R9AZJ0_9MICO</name>
<dbReference type="Proteomes" id="UP000297983">
    <property type="component" value="Unassembled WGS sequence"/>
</dbReference>
<reference evidence="1 2" key="1">
    <citation type="submission" date="2019-03" db="EMBL/GenBank/DDBJ databases">
        <title>Genomics of glacier-inhabiting Cryobacterium strains.</title>
        <authorList>
            <person name="Liu Q."/>
            <person name="Xin Y.-H."/>
        </authorList>
    </citation>
    <scope>NUCLEOTIDE SEQUENCE [LARGE SCALE GENOMIC DNA]</scope>
    <source>
        <strain evidence="1 2">Hz16</strain>
    </source>
</reference>
<gene>
    <name evidence="1" type="ORF">E3T50_03445</name>
</gene>
<evidence type="ECO:0000313" key="2">
    <source>
        <dbReference type="Proteomes" id="UP000297983"/>
    </source>
</evidence>
<dbReference type="RefSeq" id="WP_134550599.1">
    <property type="nucleotide sequence ID" value="NZ_SOHL01000005.1"/>
</dbReference>